<sequence length="67" mass="7479">MLQSHDHTGAILPADVNMLAALFTEILTDKGLRRDCEAAELIARRLISVYQSGHRERGELLKMATDD</sequence>
<dbReference type="AlphaFoldDB" id="A0A6A7ZSS0"/>
<proteinExistence type="predicted"/>
<organism evidence="1">
    <name type="scientific">Rhizobium meliloti</name>
    <name type="common">Ensifer meliloti</name>
    <name type="synonym">Sinorhizobium meliloti</name>
    <dbReference type="NCBI Taxonomy" id="382"/>
    <lineage>
        <taxon>Bacteria</taxon>
        <taxon>Pseudomonadati</taxon>
        <taxon>Pseudomonadota</taxon>
        <taxon>Alphaproteobacteria</taxon>
        <taxon>Hyphomicrobiales</taxon>
        <taxon>Rhizobiaceae</taxon>
        <taxon>Sinorhizobium/Ensifer group</taxon>
        <taxon>Sinorhizobium</taxon>
    </lineage>
</organism>
<accession>A0A6A7ZSS0</accession>
<dbReference type="EMBL" id="WISP01000151">
    <property type="protein sequence ID" value="MQW05946.1"/>
    <property type="molecule type" value="Genomic_DNA"/>
</dbReference>
<dbReference type="RefSeq" id="WP_127510587.1">
    <property type="nucleotide sequence ID" value="NZ_RPHP01000066.1"/>
</dbReference>
<name>A0A6A7ZSS0_RHIML</name>
<comment type="caution">
    <text evidence="1">The sequence shown here is derived from an EMBL/GenBank/DDBJ whole genome shotgun (WGS) entry which is preliminary data.</text>
</comment>
<reference evidence="1" key="1">
    <citation type="journal article" date="2013" name="Genome Biol.">
        <title>Comparative genomics of the core and accessory genomes of 48 Sinorhizobium strains comprising five genospecies.</title>
        <authorList>
            <person name="Sugawara M."/>
            <person name="Epstein B."/>
            <person name="Badgley B.D."/>
            <person name="Unno T."/>
            <person name="Xu L."/>
            <person name="Reese J."/>
            <person name="Gyaneshwar P."/>
            <person name="Denny R."/>
            <person name="Mudge J."/>
            <person name="Bharti A.K."/>
            <person name="Farmer A.D."/>
            <person name="May G.D."/>
            <person name="Woodward J.E."/>
            <person name="Medigue C."/>
            <person name="Vallenet D."/>
            <person name="Lajus A."/>
            <person name="Rouy Z."/>
            <person name="Martinez-Vaz B."/>
            <person name="Tiffin P."/>
            <person name="Young N.D."/>
            <person name="Sadowsky M.J."/>
        </authorList>
    </citation>
    <scope>NUCLEOTIDE SEQUENCE</scope>
    <source>
        <strain evidence="1">M30</strain>
    </source>
</reference>
<gene>
    <name evidence="1" type="ORF">GHK45_20065</name>
</gene>
<evidence type="ECO:0000313" key="1">
    <source>
        <dbReference type="EMBL" id="MQW05946.1"/>
    </source>
</evidence>
<protein>
    <submittedName>
        <fullName evidence="1">Uncharacterized protein</fullName>
    </submittedName>
</protein>